<proteinExistence type="predicted"/>
<keyword evidence="3" id="KW-1185">Reference proteome</keyword>
<organism evidence="2 3">
    <name type="scientific">Pseudofrankia asymbiotica</name>
    <dbReference type="NCBI Taxonomy" id="1834516"/>
    <lineage>
        <taxon>Bacteria</taxon>
        <taxon>Bacillati</taxon>
        <taxon>Actinomycetota</taxon>
        <taxon>Actinomycetes</taxon>
        <taxon>Frankiales</taxon>
        <taxon>Frankiaceae</taxon>
        <taxon>Pseudofrankia</taxon>
    </lineage>
</organism>
<dbReference type="AlphaFoldDB" id="A0A1V2III7"/>
<dbReference type="InterPro" id="IPR010499">
    <property type="entry name" value="AraC_E-bd"/>
</dbReference>
<dbReference type="InterPro" id="IPR029442">
    <property type="entry name" value="GyrI-like"/>
</dbReference>
<comment type="caution">
    <text evidence="2">The sequence shown here is derived from an EMBL/GenBank/DDBJ whole genome shotgun (WGS) entry which is preliminary data.</text>
</comment>
<dbReference type="SMART" id="SM00871">
    <property type="entry name" value="AraC_E_bind"/>
    <property type="match status" value="1"/>
</dbReference>
<accession>A0A1V2III7</accession>
<protein>
    <recommendedName>
        <fullName evidence="1">AraC effector-binding domain-containing protein</fullName>
    </recommendedName>
</protein>
<feature type="domain" description="AraC effector-binding" evidence="1">
    <location>
        <begin position="3"/>
        <end position="147"/>
    </location>
</feature>
<dbReference type="Pfam" id="PF06445">
    <property type="entry name" value="GyrI-like"/>
    <property type="match status" value="1"/>
</dbReference>
<reference evidence="3" key="1">
    <citation type="submission" date="2016-10" db="EMBL/GenBank/DDBJ databases">
        <title>Frankia sp. NRRL B-16386 Genome sequencing.</title>
        <authorList>
            <person name="Ghodhbane-Gtari F."/>
            <person name="Swanson E."/>
            <person name="Gueddou A."/>
            <person name="Hezbri K."/>
            <person name="Ktari K."/>
            <person name="Nouioui I."/>
            <person name="Morris K."/>
            <person name="Simpson S."/>
            <person name="Abebe-Akele F."/>
            <person name="Thomas K."/>
            <person name="Gtari M."/>
            <person name="Tisa L.S."/>
        </authorList>
    </citation>
    <scope>NUCLEOTIDE SEQUENCE [LARGE SCALE GENOMIC DNA]</scope>
    <source>
        <strain evidence="3">NRRL B-16386</strain>
    </source>
</reference>
<evidence type="ECO:0000259" key="1">
    <source>
        <dbReference type="SMART" id="SM00871"/>
    </source>
</evidence>
<dbReference type="STRING" id="1834516.BL253_03020"/>
<dbReference type="EMBL" id="MOMC01000008">
    <property type="protein sequence ID" value="ONH32749.1"/>
    <property type="molecule type" value="Genomic_DNA"/>
</dbReference>
<evidence type="ECO:0000313" key="2">
    <source>
        <dbReference type="EMBL" id="ONH32749.1"/>
    </source>
</evidence>
<dbReference type="OrthoDB" id="795001at2"/>
<gene>
    <name evidence="2" type="ORF">BL253_03020</name>
</gene>
<dbReference type="SUPFAM" id="SSF55136">
    <property type="entry name" value="Probable bacterial effector-binding domain"/>
    <property type="match status" value="1"/>
</dbReference>
<dbReference type="Proteomes" id="UP000188929">
    <property type="component" value="Unassembled WGS sequence"/>
</dbReference>
<dbReference type="InterPro" id="IPR011256">
    <property type="entry name" value="Reg_factor_effector_dom_sf"/>
</dbReference>
<dbReference type="Gene3D" id="3.20.80.10">
    <property type="entry name" value="Regulatory factor, effector binding domain"/>
    <property type="match status" value="1"/>
</dbReference>
<evidence type="ECO:0000313" key="3">
    <source>
        <dbReference type="Proteomes" id="UP000188929"/>
    </source>
</evidence>
<name>A0A1V2III7_9ACTN</name>
<sequence>MSYQVSIEQVQACRTAVVAATTSWAQFPALWGTLLGEVWASVRAAGAASGCRTVMLYHDDVPNVEVGVALREACPLTGRVVPSVLPAGLVATTVHRGPYAALAAAHQAVLDHCSAGGLRPAGPRWEIYGDHRDDPADLETEIYWLLSAPEDRGAVSAAAAMSNRSVT</sequence>